<keyword evidence="2" id="KW-0645">Protease</keyword>
<proteinExistence type="predicted"/>
<evidence type="ECO:0000256" key="1">
    <source>
        <dbReference type="SAM" id="MobiDB-lite"/>
    </source>
</evidence>
<dbReference type="Proteomes" id="UP000198211">
    <property type="component" value="Unassembled WGS sequence"/>
</dbReference>
<comment type="caution">
    <text evidence="2">The sequence shown here is derived from an EMBL/GenBank/DDBJ whole genome shotgun (WGS) entry which is preliminary data.</text>
</comment>
<feature type="region of interest" description="Disordered" evidence="1">
    <location>
        <begin position="49"/>
        <end position="98"/>
    </location>
</feature>
<dbReference type="EMBL" id="NBNE01004066">
    <property type="protein sequence ID" value="OWZ06195.1"/>
    <property type="molecule type" value="Genomic_DNA"/>
</dbReference>
<name>A0A225VLG9_9STRA</name>
<feature type="compositionally biased region" description="Basic residues" evidence="1">
    <location>
        <begin position="69"/>
        <end position="98"/>
    </location>
</feature>
<dbReference type="AlphaFoldDB" id="A0A225VLG9"/>
<sequence>MLAALDKSEDIIKDGVAPLVGREADPNESSTLDTIVSSMLLLTKRHITGSASDSSNTSQAAPSTVSKSTKSRGRPKVRKPQKMSEKKKRMSQGKHKASKLVQGTLVQVPNIHRMVNMLVKDYSNNDIQKKAQCEADIRYIFRNGLGRKRKSLSRTAENPYPIRAVMTVWACESLSLVLINSMVDRWYRAMASILVVEDTVTWAVNTSVNSITTPTEVLDGLHNAQCEREQKIKGMLLRGSRSTVFGKLQYQSLLTLRENLWIDDACMGYGLVLFQREYSVIGIIDPIFHRLPDRERKVQCGAFDTPNELVLLVLHVDNNHWCGVVFHFRSESKAITPFDPLQAGKSKYYQMSDYIL</sequence>
<evidence type="ECO:0000313" key="2">
    <source>
        <dbReference type="EMBL" id="OWZ06195.1"/>
    </source>
</evidence>
<evidence type="ECO:0000313" key="3">
    <source>
        <dbReference type="Proteomes" id="UP000198211"/>
    </source>
</evidence>
<keyword evidence="2" id="KW-0378">Hydrolase</keyword>
<keyword evidence="3" id="KW-1185">Reference proteome</keyword>
<dbReference type="GO" id="GO:0008233">
    <property type="term" value="F:peptidase activity"/>
    <property type="evidence" value="ECO:0007669"/>
    <property type="project" value="UniProtKB-KW"/>
</dbReference>
<feature type="compositionally biased region" description="Polar residues" evidence="1">
    <location>
        <begin position="49"/>
        <end position="68"/>
    </location>
</feature>
<organism evidence="2 3">
    <name type="scientific">Phytophthora megakarya</name>
    <dbReference type="NCBI Taxonomy" id="4795"/>
    <lineage>
        <taxon>Eukaryota</taxon>
        <taxon>Sar</taxon>
        <taxon>Stramenopiles</taxon>
        <taxon>Oomycota</taxon>
        <taxon>Peronosporomycetes</taxon>
        <taxon>Peronosporales</taxon>
        <taxon>Peronosporaceae</taxon>
        <taxon>Phytophthora</taxon>
    </lineage>
</organism>
<dbReference type="OrthoDB" id="128191at2759"/>
<gene>
    <name evidence="2" type="ORF">PHMEG_00021587</name>
</gene>
<dbReference type="GO" id="GO:0006508">
    <property type="term" value="P:proteolysis"/>
    <property type="evidence" value="ECO:0007669"/>
    <property type="project" value="UniProtKB-KW"/>
</dbReference>
<accession>A0A225VLG9</accession>
<protein>
    <submittedName>
        <fullName evidence="2">Cysteine protease</fullName>
    </submittedName>
</protein>
<reference evidence="3" key="1">
    <citation type="submission" date="2017-03" db="EMBL/GenBank/DDBJ databases">
        <title>Phytopthora megakarya and P. palmivora, two closely related causual agents of cacao black pod achieved similar genome size and gene model numbers by different mechanisms.</title>
        <authorList>
            <person name="Ali S."/>
            <person name="Shao J."/>
            <person name="Larry D.J."/>
            <person name="Kronmiller B."/>
            <person name="Shen D."/>
            <person name="Strem M.D."/>
            <person name="Melnick R.L."/>
            <person name="Guiltinan M.J."/>
            <person name="Tyler B.M."/>
            <person name="Meinhardt L.W."/>
            <person name="Bailey B.A."/>
        </authorList>
    </citation>
    <scope>NUCLEOTIDE SEQUENCE [LARGE SCALE GENOMIC DNA]</scope>
    <source>
        <strain evidence="3">zdho120</strain>
    </source>
</reference>